<sequence length="626" mass="69411">MLKVSPWKGVIRFGKRGKLNPRYIRPFKILAKVGTVAYQLELPEKLSCVHSTFHVSNLKKCLSNEPLAIPLDEIHIDEKLNFIEEPVEIMDHEVKRLKQSRIPIVKIGNQSQGYREPDVGSPPSRVILFGDIPTVIPSTSVIAPETSTIAPAISSAAPVVETTLVASPTGLCGLVPYTGSDSDTPDEVRPPSQDPYVAIRCSYGGADLQRRKCITSHLQIITHLLPRSSSDLPSSFLWVWMRPDQAHSGSSTREYHLRSRYPHEESTHDIGRAYRPSGVLLHYLLCIHRLHLSHHQEIHQRDPCIHLHILQDHLVRDVDHRSISVSLSMASYRIITPTVADNLPPRKGSEIHHASEASLEEDAEVGLTETGVDVGLGIGDGDVVGDRVGIDHRDATDDTEEYEADASTGGTAEADLPYDYLHVIEEEVYSQLERDVGADHYSSGDRARMAEAIYSLRFSKRDRDISRRLRRLESYLGGVTAYSISKFASGARDDNGNGNGNGNRCDKKRKCKRKCYGAGNGNGLMENGDGNETTRDNGDGNENPNVNGRGVGTPHKRTSELMRLRFDHGEADETDDCSLPDNIQGNVIADRTLQDYKIASNCHNLMDSKVEGYAVRNARTRTLDNN</sequence>
<dbReference type="PANTHER" id="PTHR46148:SF59">
    <property type="entry name" value="NUCLEOTIDYLTRANSFERASE, RIBONUCLEASE H"/>
    <property type="match status" value="1"/>
</dbReference>
<feature type="domain" description="Tf2-1-like SH3-like" evidence="2">
    <location>
        <begin position="1"/>
        <end position="61"/>
    </location>
</feature>
<comment type="caution">
    <text evidence="3">The sequence shown here is derived from an EMBL/GenBank/DDBJ whole genome shotgun (WGS) entry which is preliminary data.</text>
</comment>
<keyword evidence="4" id="KW-1185">Reference proteome</keyword>
<feature type="region of interest" description="Disordered" evidence="1">
    <location>
        <begin position="394"/>
        <end position="413"/>
    </location>
</feature>
<evidence type="ECO:0000259" key="2">
    <source>
        <dbReference type="Pfam" id="PF24626"/>
    </source>
</evidence>
<name>A0ABQ5GVT5_9ASTR</name>
<dbReference type="Proteomes" id="UP001151760">
    <property type="component" value="Unassembled WGS sequence"/>
</dbReference>
<protein>
    <recommendedName>
        <fullName evidence="2">Tf2-1-like SH3-like domain-containing protein</fullName>
    </recommendedName>
</protein>
<reference evidence="3" key="2">
    <citation type="submission" date="2022-01" db="EMBL/GenBank/DDBJ databases">
        <authorList>
            <person name="Yamashiro T."/>
            <person name="Shiraishi A."/>
            <person name="Satake H."/>
            <person name="Nakayama K."/>
        </authorList>
    </citation>
    <scope>NUCLEOTIDE SEQUENCE</scope>
</reference>
<gene>
    <name evidence="3" type="ORF">Tco_1045832</name>
</gene>
<proteinExistence type="predicted"/>
<accession>A0ABQ5GVT5</accession>
<dbReference type="EMBL" id="BQNB010018868">
    <property type="protein sequence ID" value="GJT79107.1"/>
    <property type="molecule type" value="Genomic_DNA"/>
</dbReference>
<dbReference type="Pfam" id="PF24626">
    <property type="entry name" value="SH3_Tf2-1"/>
    <property type="match status" value="1"/>
</dbReference>
<evidence type="ECO:0000256" key="1">
    <source>
        <dbReference type="SAM" id="MobiDB-lite"/>
    </source>
</evidence>
<dbReference type="PANTHER" id="PTHR46148">
    <property type="entry name" value="CHROMO DOMAIN-CONTAINING PROTEIN"/>
    <property type="match status" value="1"/>
</dbReference>
<evidence type="ECO:0000313" key="3">
    <source>
        <dbReference type="EMBL" id="GJT79107.1"/>
    </source>
</evidence>
<feature type="region of interest" description="Disordered" evidence="1">
    <location>
        <begin position="522"/>
        <end position="555"/>
    </location>
</feature>
<dbReference type="InterPro" id="IPR056924">
    <property type="entry name" value="SH3_Tf2-1"/>
</dbReference>
<organism evidence="3 4">
    <name type="scientific">Tanacetum coccineum</name>
    <dbReference type="NCBI Taxonomy" id="301880"/>
    <lineage>
        <taxon>Eukaryota</taxon>
        <taxon>Viridiplantae</taxon>
        <taxon>Streptophyta</taxon>
        <taxon>Embryophyta</taxon>
        <taxon>Tracheophyta</taxon>
        <taxon>Spermatophyta</taxon>
        <taxon>Magnoliopsida</taxon>
        <taxon>eudicotyledons</taxon>
        <taxon>Gunneridae</taxon>
        <taxon>Pentapetalae</taxon>
        <taxon>asterids</taxon>
        <taxon>campanulids</taxon>
        <taxon>Asterales</taxon>
        <taxon>Asteraceae</taxon>
        <taxon>Asteroideae</taxon>
        <taxon>Anthemideae</taxon>
        <taxon>Anthemidinae</taxon>
        <taxon>Tanacetum</taxon>
    </lineage>
</organism>
<evidence type="ECO:0000313" key="4">
    <source>
        <dbReference type="Proteomes" id="UP001151760"/>
    </source>
</evidence>
<reference evidence="3" key="1">
    <citation type="journal article" date="2022" name="Int. J. Mol. Sci.">
        <title>Draft Genome of Tanacetum Coccineum: Genomic Comparison of Closely Related Tanacetum-Family Plants.</title>
        <authorList>
            <person name="Yamashiro T."/>
            <person name="Shiraishi A."/>
            <person name="Nakayama K."/>
            <person name="Satake H."/>
        </authorList>
    </citation>
    <scope>NUCLEOTIDE SEQUENCE</scope>
</reference>